<dbReference type="GO" id="GO:0009279">
    <property type="term" value="C:cell outer membrane"/>
    <property type="evidence" value="ECO:0007669"/>
    <property type="project" value="UniProtKB-SubCell"/>
</dbReference>
<evidence type="ECO:0000256" key="11">
    <source>
        <dbReference type="PROSITE-ProRule" id="PRU01360"/>
    </source>
</evidence>
<dbReference type="InterPro" id="IPR039426">
    <property type="entry name" value="TonB-dep_rcpt-like"/>
</dbReference>
<dbReference type="InterPro" id="IPR036942">
    <property type="entry name" value="Beta-barrel_TonB_sf"/>
</dbReference>
<keyword evidence="3 11" id="KW-0813">Transport</keyword>
<dbReference type="PROSITE" id="PS52016">
    <property type="entry name" value="TONB_DEPENDENT_REC_3"/>
    <property type="match status" value="1"/>
</dbReference>
<dbReference type="Proteomes" id="UP000887320">
    <property type="component" value="Unassembled WGS sequence"/>
</dbReference>
<keyword evidence="6" id="KW-0732">Signal</keyword>
<evidence type="ECO:0000259" key="13">
    <source>
        <dbReference type="Pfam" id="PF00593"/>
    </source>
</evidence>
<evidence type="ECO:0000256" key="3">
    <source>
        <dbReference type="ARBA" id="ARBA00022448"/>
    </source>
</evidence>
<protein>
    <submittedName>
        <fullName evidence="15">TonB-dependent receptor</fullName>
    </submittedName>
</protein>
<dbReference type="PANTHER" id="PTHR30069">
    <property type="entry name" value="TONB-DEPENDENT OUTER MEMBRANE RECEPTOR"/>
    <property type="match status" value="1"/>
</dbReference>
<dbReference type="Gene3D" id="2.170.130.10">
    <property type="entry name" value="TonB-dependent receptor, plug domain"/>
    <property type="match status" value="1"/>
</dbReference>
<dbReference type="SUPFAM" id="SSF56935">
    <property type="entry name" value="Porins"/>
    <property type="match status" value="1"/>
</dbReference>
<keyword evidence="4 11" id="KW-1134">Transmembrane beta strand</keyword>
<evidence type="ECO:0000256" key="1">
    <source>
        <dbReference type="ARBA" id="ARBA00004571"/>
    </source>
</evidence>
<comment type="similarity">
    <text evidence="2">Belongs to the TonB-dependent receptor family. Hemoglobin/haptoglobin binding protein subfamily.</text>
</comment>
<evidence type="ECO:0000256" key="5">
    <source>
        <dbReference type="ARBA" id="ARBA00022692"/>
    </source>
</evidence>
<comment type="caution">
    <text evidence="15">The sequence shown here is derived from an EMBL/GenBank/DDBJ whole genome shotgun (WGS) entry which is preliminary data.</text>
</comment>
<dbReference type="AlphaFoldDB" id="A0A8X8KE63"/>
<keyword evidence="10 11" id="KW-0998">Cell outer membrane</keyword>
<organism evidence="15 16">
    <name type="scientific">Acinetobacter guillouiae</name>
    <name type="common">Acinetobacter genomosp. 11</name>
    <dbReference type="NCBI Taxonomy" id="106649"/>
    <lineage>
        <taxon>Bacteria</taxon>
        <taxon>Pseudomonadati</taxon>
        <taxon>Pseudomonadota</taxon>
        <taxon>Gammaproteobacteria</taxon>
        <taxon>Moraxellales</taxon>
        <taxon>Moraxellaceae</taxon>
        <taxon>Acinetobacter</taxon>
    </lineage>
</organism>
<evidence type="ECO:0000256" key="12">
    <source>
        <dbReference type="RuleBase" id="RU003357"/>
    </source>
</evidence>
<evidence type="ECO:0000259" key="14">
    <source>
        <dbReference type="Pfam" id="PF07715"/>
    </source>
</evidence>
<feature type="domain" description="TonB-dependent receptor-like beta-barrel" evidence="13">
    <location>
        <begin position="200"/>
        <end position="685"/>
    </location>
</feature>
<sequence length="716" mass="80141">MHTPPFLPRYLLLTLCIAGGYSPFYHLYAAENKKDTDINDEHPTKLPVIEVTAEKVLKAERQNQQEMFNKPYSKQIISQEKIQQEGLADVKEAIRDIPGVSITETGAFGKNVKIRGLTGQRVVSVVDGIKIANQGLDHSGSGEINQVDINNVEMIEVVKGSPAVIYDPGASGGVIIVKTKPVQMNQGIGVSQKFAYDEGYDKTSSTTSLNAGMDNFGAKVTYTKESSNDYRVRGDAEKKYAISKTNALNAVNSTVTVKDLGYDAESLSAKLSGKFATDSQIDLDYDQWIGKDIASAHGSTMQDAMIMLLARKERESKSITYRKDNLGIFNNFSFKYNKQSLLERQQEGGYTETLDSDNFNANLFLNWHQLKASFGLEAVLDKAVTAVYSEQDYYAGFTNLEYDFGTWTGFAGVRANYWATRQKLLPGANAELASQLIGISGITPEKTIFEPTWALGAQYHLTDTQNISANISRTFRAPDLYERYTFGGFLGGGLALQPEEGYHAEVAWKYLNDHWALNTSVFYSDFDQYIWTKTNRRVIDRAGLESCIRIGKCNIATGDFNDRESDFFQDTTRYYNANQVNNWGMEFSANYMDEVHDFGISGSFNKIDSEDVFVQAAAHPIDINSHYKYTFSQLPLQPWVKGKIQTVLNEPQVIQKGGFDSYTIGSLYAGFNHKYVNLSAGIRNLGNTTYRAAYSGLNGLERTYFINAEFKWNNYK</sequence>
<dbReference type="GO" id="GO:0044718">
    <property type="term" value="P:siderophore transmembrane transport"/>
    <property type="evidence" value="ECO:0007669"/>
    <property type="project" value="TreeGrafter"/>
</dbReference>
<evidence type="ECO:0000256" key="7">
    <source>
        <dbReference type="ARBA" id="ARBA00023077"/>
    </source>
</evidence>
<evidence type="ECO:0000256" key="6">
    <source>
        <dbReference type="ARBA" id="ARBA00022729"/>
    </source>
</evidence>
<gene>
    <name evidence="15" type="ORF">KW868_03325</name>
</gene>
<proteinExistence type="inferred from homology"/>
<reference evidence="15" key="1">
    <citation type="submission" date="2021-07" db="EMBL/GenBank/DDBJ databases">
        <authorList>
            <person name="Fernandez M."/>
            <person name="Pereira P."/>
            <person name="Torres Tejerizo G.A."/>
            <person name="Gonzalez P."/>
            <person name="Agostini E."/>
        </authorList>
    </citation>
    <scope>NUCLEOTIDE SEQUENCE</scope>
    <source>
        <strain evidence="15">SFC 500-1A</strain>
    </source>
</reference>
<dbReference type="Pfam" id="PF07715">
    <property type="entry name" value="Plug"/>
    <property type="match status" value="1"/>
</dbReference>
<dbReference type="Gene3D" id="2.40.170.20">
    <property type="entry name" value="TonB-dependent receptor, beta-barrel domain"/>
    <property type="match status" value="1"/>
</dbReference>
<dbReference type="PANTHER" id="PTHR30069:SF29">
    <property type="entry name" value="HEMOGLOBIN AND HEMOGLOBIN-HAPTOGLOBIN-BINDING PROTEIN 1-RELATED"/>
    <property type="match status" value="1"/>
</dbReference>
<dbReference type="InterPro" id="IPR012910">
    <property type="entry name" value="Plug_dom"/>
</dbReference>
<evidence type="ECO:0000256" key="2">
    <source>
        <dbReference type="ARBA" id="ARBA00008143"/>
    </source>
</evidence>
<dbReference type="Pfam" id="PF00593">
    <property type="entry name" value="TonB_dep_Rec_b-barrel"/>
    <property type="match status" value="1"/>
</dbReference>
<evidence type="ECO:0000256" key="9">
    <source>
        <dbReference type="ARBA" id="ARBA00023170"/>
    </source>
</evidence>
<evidence type="ECO:0000313" key="16">
    <source>
        <dbReference type="Proteomes" id="UP000887320"/>
    </source>
</evidence>
<dbReference type="InterPro" id="IPR037066">
    <property type="entry name" value="Plug_dom_sf"/>
</dbReference>
<dbReference type="EMBL" id="JAHWXT010000001">
    <property type="protein sequence ID" value="MCF0263495.1"/>
    <property type="molecule type" value="Genomic_DNA"/>
</dbReference>
<evidence type="ECO:0000256" key="8">
    <source>
        <dbReference type="ARBA" id="ARBA00023136"/>
    </source>
</evidence>
<evidence type="ECO:0000256" key="10">
    <source>
        <dbReference type="ARBA" id="ARBA00023237"/>
    </source>
</evidence>
<accession>A0A8X8KE63</accession>
<dbReference type="GO" id="GO:0015344">
    <property type="term" value="F:siderophore uptake transmembrane transporter activity"/>
    <property type="evidence" value="ECO:0007669"/>
    <property type="project" value="TreeGrafter"/>
</dbReference>
<name>A0A8X8KE63_ACIGI</name>
<dbReference type="RefSeq" id="WP_234622688.1">
    <property type="nucleotide sequence ID" value="NZ_JAHWXT010000001.1"/>
</dbReference>
<feature type="domain" description="TonB-dependent receptor plug" evidence="14">
    <location>
        <begin position="69"/>
        <end position="174"/>
    </location>
</feature>
<comment type="subcellular location">
    <subcellularLocation>
        <location evidence="1 11">Cell outer membrane</location>
        <topology evidence="1 11">Multi-pass membrane protein</topology>
    </subcellularLocation>
</comment>
<evidence type="ECO:0000313" key="15">
    <source>
        <dbReference type="EMBL" id="MCF0263495.1"/>
    </source>
</evidence>
<keyword evidence="7 12" id="KW-0798">TonB box</keyword>
<keyword evidence="5 11" id="KW-0812">Transmembrane</keyword>
<keyword evidence="9 15" id="KW-0675">Receptor</keyword>
<evidence type="ECO:0000256" key="4">
    <source>
        <dbReference type="ARBA" id="ARBA00022452"/>
    </source>
</evidence>
<keyword evidence="8 11" id="KW-0472">Membrane</keyword>
<dbReference type="InterPro" id="IPR000531">
    <property type="entry name" value="Beta-barrel_TonB"/>
</dbReference>